<sequence length="88" mass="10513">MKYVSANELLPDKLLREIQKYVQGRTIYVPSPEDGRKKWGQISGQRNYLLQRNFEIRQSFRMGISIEQLSKSYWLSEGTIKKIVYKRE</sequence>
<dbReference type="NCBIfam" id="NF040785">
    <property type="entry name" value="CD3324_fam"/>
    <property type="match status" value="1"/>
</dbReference>
<evidence type="ECO:0000313" key="2">
    <source>
        <dbReference type="Proteomes" id="UP000665561"/>
    </source>
</evidence>
<keyword evidence="2" id="KW-1185">Reference proteome</keyword>
<dbReference type="SUPFAM" id="SSF46689">
    <property type="entry name" value="Homeodomain-like"/>
    <property type="match status" value="1"/>
</dbReference>
<dbReference type="PANTHER" id="PTHR37812:SF1">
    <property type="entry name" value="MU-LIKE PROPHAGE FLUMU PROTEIN C"/>
    <property type="match status" value="1"/>
</dbReference>
<dbReference type="InterPro" id="IPR009057">
    <property type="entry name" value="Homeodomain-like_sf"/>
</dbReference>
<accession>A0ABW9XYA8</accession>
<dbReference type="PANTHER" id="PTHR37812">
    <property type="entry name" value="MU-LIKE PROPHAGE FLUMU PROTEIN C"/>
    <property type="match status" value="1"/>
</dbReference>
<gene>
    <name evidence="1" type="ORF">GT019_27840</name>
</gene>
<organism evidence="1 2">
    <name type="scientific">Paenibacillus glycinis</name>
    <dbReference type="NCBI Taxonomy" id="2697035"/>
    <lineage>
        <taxon>Bacteria</taxon>
        <taxon>Bacillati</taxon>
        <taxon>Bacillota</taxon>
        <taxon>Bacilli</taxon>
        <taxon>Bacillales</taxon>
        <taxon>Paenibacillaceae</taxon>
        <taxon>Paenibacillus</taxon>
    </lineage>
</organism>
<dbReference type="InterPro" id="IPR052411">
    <property type="entry name" value="c-mor_Regulatory_Protein"/>
</dbReference>
<protein>
    <recommendedName>
        <fullName evidence="3">Mor transcription activator domain-containing protein</fullName>
    </recommendedName>
</protein>
<evidence type="ECO:0000313" key="1">
    <source>
        <dbReference type="EMBL" id="NBD27703.1"/>
    </source>
</evidence>
<evidence type="ECO:0008006" key="3">
    <source>
        <dbReference type="Google" id="ProtNLM"/>
    </source>
</evidence>
<dbReference type="InterPro" id="IPR049739">
    <property type="entry name" value="YraL-like"/>
</dbReference>
<comment type="caution">
    <text evidence="1">The sequence shown here is derived from an EMBL/GenBank/DDBJ whole genome shotgun (WGS) entry which is preliminary data.</text>
</comment>
<dbReference type="EMBL" id="JAAAMV010000029">
    <property type="protein sequence ID" value="NBD27703.1"/>
    <property type="molecule type" value="Genomic_DNA"/>
</dbReference>
<proteinExistence type="predicted"/>
<reference evidence="1 2" key="1">
    <citation type="submission" date="2020-01" db="EMBL/GenBank/DDBJ databases">
        <title>Paenibacillus soybeanensis sp. nov. isolated from the nodules of soybean (Glycine max(L.) Merr).</title>
        <authorList>
            <person name="Wang H."/>
        </authorList>
    </citation>
    <scope>NUCLEOTIDE SEQUENCE [LARGE SCALE GENOMIC DNA]</scope>
    <source>
        <strain evidence="1 2">T1</strain>
    </source>
</reference>
<dbReference type="Proteomes" id="UP000665561">
    <property type="component" value="Unassembled WGS sequence"/>
</dbReference>
<name>A0ABW9XYA8_9BACL</name>
<dbReference type="RefSeq" id="WP_161746723.1">
    <property type="nucleotide sequence ID" value="NZ_JAAAMV010000029.1"/>
</dbReference>